<dbReference type="Proteomes" id="UP001597357">
    <property type="component" value="Unassembled WGS sequence"/>
</dbReference>
<dbReference type="Pfam" id="PF17210">
    <property type="entry name" value="SdrD_B"/>
    <property type="match status" value="1"/>
</dbReference>
<dbReference type="PANTHER" id="PTHR23303">
    <property type="entry name" value="CARBOXYPEPTIDASE REGULATORY REGION-CONTAINING"/>
    <property type="match status" value="1"/>
</dbReference>
<evidence type="ECO:0000313" key="5">
    <source>
        <dbReference type="EMBL" id="MFD2696647.1"/>
    </source>
</evidence>
<dbReference type="InterPro" id="IPR033764">
    <property type="entry name" value="Sdr_B"/>
</dbReference>
<comment type="caution">
    <text evidence="5">The sequence shown here is derived from an EMBL/GenBank/DDBJ whole genome shotgun (WGS) entry which is preliminary data.</text>
</comment>
<dbReference type="PANTHER" id="PTHR23303:SF15">
    <property type="entry name" value="COLOSSIN-A"/>
    <property type="match status" value="1"/>
</dbReference>
<keyword evidence="2" id="KW-0964">Secreted</keyword>
<feature type="domain" description="SD-repeat containing protein B" evidence="4">
    <location>
        <begin position="1096"/>
        <end position="1168"/>
    </location>
</feature>
<reference evidence="6" key="1">
    <citation type="journal article" date="2019" name="Int. J. Syst. Evol. Microbiol.">
        <title>The Global Catalogue of Microorganisms (GCM) 10K type strain sequencing project: providing services to taxonomists for standard genome sequencing and annotation.</title>
        <authorList>
            <consortium name="The Broad Institute Genomics Platform"/>
            <consortium name="The Broad Institute Genome Sequencing Center for Infectious Disease"/>
            <person name="Wu L."/>
            <person name="Ma J."/>
        </authorList>
    </citation>
    <scope>NUCLEOTIDE SEQUENCE [LARGE SCALE GENOMIC DNA]</scope>
    <source>
        <strain evidence="6">KCTC 42255</strain>
    </source>
</reference>
<dbReference type="Pfam" id="PF13585">
    <property type="entry name" value="CHU_C"/>
    <property type="match status" value="1"/>
</dbReference>
<keyword evidence="3" id="KW-0732">Signal</keyword>
<dbReference type="InterPro" id="IPR026341">
    <property type="entry name" value="T9SS_type_B"/>
</dbReference>
<evidence type="ECO:0000256" key="1">
    <source>
        <dbReference type="ARBA" id="ARBA00004613"/>
    </source>
</evidence>
<dbReference type="NCBIfam" id="TIGR04131">
    <property type="entry name" value="Bac_Flav_CTERM"/>
    <property type="match status" value="1"/>
</dbReference>
<evidence type="ECO:0000313" key="6">
    <source>
        <dbReference type="Proteomes" id="UP001597357"/>
    </source>
</evidence>
<dbReference type="InterPro" id="IPR051417">
    <property type="entry name" value="SDr/BOS_complex"/>
</dbReference>
<organism evidence="5 6">
    <name type="scientific">Mesonia sediminis</name>
    <dbReference type="NCBI Taxonomy" id="1703946"/>
    <lineage>
        <taxon>Bacteria</taxon>
        <taxon>Pseudomonadati</taxon>
        <taxon>Bacteroidota</taxon>
        <taxon>Flavobacteriia</taxon>
        <taxon>Flavobacteriales</taxon>
        <taxon>Flavobacteriaceae</taxon>
        <taxon>Mesonia</taxon>
    </lineage>
</organism>
<dbReference type="RefSeq" id="WP_379043132.1">
    <property type="nucleotide sequence ID" value="NZ_JBHULZ010000008.1"/>
</dbReference>
<dbReference type="InterPro" id="IPR013783">
    <property type="entry name" value="Ig-like_fold"/>
</dbReference>
<name>A0ABW5SBV7_9FLAO</name>
<accession>A0ABW5SBV7</accession>
<evidence type="ECO:0000259" key="4">
    <source>
        <dbReference type="Pfam" id="PF17210"/>
    </source>
</evidence>
<dbReference type="Gene3D" id="2.60.40.10">
    <property type="entry name" value="Immunoglobulins"/>
    <property type="match status" value="11"/>
</dbReference>
<comment type="subcellular location">
    <subcellularLocation>
        <location evidence="1">Secreted</location>
    </subcellularLocation>
</comment>
<gene>
    <name evidence="5" type="ORF">ACFSQ0_01440</name>
</gene>
<evidence type="ECO:0000256" key="3">
    <source>
        <dbReference type="ARBA" id="ARBA00022729"/>
    </source>
</evidence>
<keyword evidence="6" id="KW-1185">Reference proteome</keyword>
<dbReference type="EMBL" id="JBHULZ010000008">
    <property type="protein sequence ID" value="MFD2696647.1"/>
    <property type="molecule type" value="Genomic_DNA"/>
</dbReference>
<dbReference type="SUPFAM" id="SSF117074">
    <property type="entry name" value="Hypothetical protein PA1324"/>
    <property type="match status" value="10"/>
</dbReference>
<evidence type="ECO:0000256" key="2">
    <source>
        <dbReference type="ARBA" id="ARBA00022525"/>
    </source>
</evidence>
<protein>
    <submittedName>
        <fullName evidence="5">SdrD B-like domain-containing protein</fullName>
    </submittedName>
</protein>
<sequence>MKVFLRVLFLLFFLFVFDFTYSQQKQPPSIFSIDAIILGNNSIFATTTVSGRIYRDANNNGTQDPFENGIPNVDVLIFGATISQAVSTDANGDWIAVIDPGPTTIAIDNTDLPPGYIQTEGTNPQTINAVANVDNFTDNDGFYFEGQINGHLYFDVNGNGSQDSGEPDMPNVTINITDTFGQVTSVSTDANGDWLATVAAVDVSIDIDDNDPDFPTGAIQTEGTDPTPFTVINNTNTFTENDGFYEQGILEGHLYLDVNGNGTQDTSEPDLANIDVNVVDALGTTHALITDANGNWSVILPAGNATSTIDVNDPDFPTGAVQTEGTNPTTTMVVNNQTVSDDGVLNDGFFESGTLEGHAYLDKNGNGSQDPTEPDLANVDVNITTSLGTNLVVVTDAAGNWSAMVPIGNTTAFIDVNDPDFPTGAIQTEGTNPTTSFVTLNTVVSDDGTTVNDGFYEVGTLEGRVYFDANGNGTQDNQETGIANVRVNVTDVFNTTQVVTTDGNGDWSVNLPAGTAVSDIENSDLPNGVLQTEGTDPTTSTIVTGQITSDDGPNTNDGFFAEGTLLGHLYHDQNNNGVQDAGEPNLPNVDVQITNSLGITTVVTTNATGDWSITTPVGNTTSLIDVNDPDFLVGAVQTQGTNPTTTAVTANNVLNEVPDGFYLPAQNLGTLQGHLYFDSNGNGTQDAGEPDLSYVDVVITDSQGIIQVVTTNTSGDWSANVAAGNTQSAIDRNDPDFPAGAIQTEGTDPSITAVTANNTISETPDGFSFTNQATGTLQGHVYHDVNGNGTQDSGEPDFSNVQIIVQDAANLIYNTVTDANGDWSVVVNAGAATSNINNADLPPGFVQTQGTDPTTTNVIANTVTAETPDGFTDSNLPLGELTGHIYFDSNNNATQDTGEPNLPNVDVQIIDVNGIIQVISTDANGDWKVTVPEGLTTSDIVLTDPDMPANVVQTEGSNPTITVVVKNTFTSEVPDGFFVPNTQFGMLQGHLYEDANNNGIQDAGEPDLPNVDVVITDALGIQQTLVTDTAGNWSVSVPEGITRSEIQTTDPDFPAGAVQTQGTNPTLTVVVANTTTSEVPDGFYTTGNEVEVFRGIVYLDVNGNGTQDDNEPGIPNIPVQITDGQGNMIQVQTDSQGEWEEEIFTGQVLSYIDVDSPNFPSYSYQTEGSNPSSFTLLKDSPIFEKNGYHLEPLHVYNAISPNGDGKNDVLIIQGIERYPDNEFKVFNRWGVLVYEAKGYGQDNKFFTGFSQGRATLNKDEKLPSGTYFYTLKYRDSNNQERDLDGYLYIN</sequence>
<proteinExistence type="predicted"/>